<comment type="caution">
    <text evidence="1">The sequence shown here is derived from an EMBL/GenBank/DDBJ whole genome shotgun (WGS) entry which is preliminary data.</text>
</comment>
<evidence type="ECO:0000313" key="1">
    <source>
        <dbReference type="EMBL" id="MCC2210416.1"/>
    </source>
</evidence>
<organism evidence="1 2">
    <name type="scientific">Hominilimicola fabiformis</name>
    <dbReference type="NCBI Taxonomy" id="2885356"/>
    <lineage>
        <taxon>Bacteria</taxon>
        <taxon>Bacillati</taxon>
        <taxon>Bacillota</taxon>
        <taxon>Clostridia</taxon>
        <taxon>Eubacteriales</taxon>
        <taxon>Oscillospiraceae</taxon>
        <taxon>Hominilimicola</taxon>
    </lineage>
</organism>
<dbReference type="RefSeq" id="WP_308456290.1">
    <property type="nucleotide sequence ID" value="NZ_JAJEQM010000007.1"/>
</dbReference>
<name>A0AAE3DYX9_9FIRM</name>
<sequence>MKNNKKQNLFKYIKDTTGLSVSKMLLSFIIEPNRITMLNNVALKKIVIEYAPIFEKHRYMLDGPSELDQLACFDLVLMWRIGNKPELKSILGI</sequence>
<evidence type="ECO:0000313" key="2">
    <source>
        <dbReference type="Proteomes" id="UP001198242"/>
    </source>
</evidence>
<proteinExistence type="predicted"/>
<accession>A0AAE3DYX9</accession>
<dbReference type="Proteomes" id="UP001198242">
    <property type="component" value="Unassembled WGS sequence"/>
</dbReference>
<dbReference type="EMBL" id="JAJEQM010000007">
    <property type="protein sequence ID" value="MCC2210416.1"/>
    <property type="molecule type" value="Genomic_DNA"/>
</dbReference>
<keyword evidence="2" id="KW-1185">Reference proteome</keyword>
<protein>
    <submittedName>
        <fullName evidence="1">Uncharacterized protein</fullName>
    </submittedName>
</protein>
<dbReference type="AlphaFoldDB" id="A0AAE3DYX9"/>
<reference evidence="1 2" key="1">
    <citation type="submission" date="2021-10" db="EMBL/GenBank/DDBJ databases">
        <title>Anaerobic single-cell dispensing facilitates the cultivation of human gut bacteria.</title>
        <authorList>
            <person name="Afrizal A."/>
        </authorList>
    </citation>
    <scope>NUCLEOTIDE SEQUENCE [LARGE SCALE GENOMIC DNA]</scope>
    <source>
        <strain evidence="1 2">CLA-AA-H232</strain>
    </source>
</reference>
<gene>
    <name evidence="1" type="ORF">LKE05_06380</name>
</gene>